<accession>A0A2A6EF58</accession>
<sequence length="89" mass="10184">MHGKSSSFATQNLRFRNVKTQLSLFKEIIFTKSTLFPAFPKPFLCTNSCLAMRYDLSHSSSSLCGFLGIRNMINHAPTHRNLWFVKGKE</sequence>
<dbReference type="EMBL" id="NSLY01000020">
    <property type="protein sequence ID" value="PDP59951.1"/>
    <property type="molecule type" value="Genomic_DNA"/>
</dbReference>
<evidence type="ECO:0000313" key="2">
    <source>
        <dbReference type="Proteomes" id="UP000219058"/>
    </source>
</evidence>
<reference evidence="1 2" key="1">
    <citation type="submission" date="2017-09" db="EMBL/GenBank/DDBJ databases">
        <title>Phase variable restriction modification systems are present in the genome sequences of periodontal pathogens Prevotella intermedia, Tannerella forsythia and Porphyromonas gingivalis.</title>
        <authorList>
            <person name="Haigh R.D."/>
            <person name="Crawford L."/>
            <person name="Ralph J."/>
            <person name="Wanford J."/>
            <person name="Vartoukian S.R."/>
            <person name="Hijazib K."/>
            <person name="Wade W."/>
            <person name="Oggioni M.R."/>
        </authorList>
    </citation>
    <scope>NUCLEOTIDE SEQUENCE [LARGE SCALE GENOMIC DNA]</scope>
    <source>
        <strain evidence="1 2">WW2834</strain>
    </source>
</reference>
<proteinExistence type="predicted"/>
<comment type="caution">
    <text evidence="1">The sequence shown here is derived from an EMBL/GenBank/DDBJ whole genome shotgun (WGS) entry which is preliminary data.</text>
</comment>
<protein>
    <submittedName>
        <fullName evidence="1">Uncharacterized protein</fullName>
    </submittedName>
</protein>
<organism evidence="1 2">
    <name type="scientific">Prevotella intermedia</name>
    <dbReference type="NCBI Taxonomy" id="28131"/>
    <lineage>
        <taxon>Bacteria</taxon>
        <taxon>Pseudomonadati</taxon>
        <taxon>Bacteroidota</taxon>
        <taxon>Bacteroidia</taxon>
        <taxon>Bacteroidales</taxon>
        <taxon>Prevotellaceae</taxon>
        <taxon>Prevotella</taxon>
    </lineage>
</organism>
<name>A0A2A6EF58_PREIN</name>
<dbReference type="AlphaFoldDB" id="A0A2A6EF58"/>
<dbReference type="Proteomes" id="UP000219058">
    <property type="component" value="Unassembled WGS sequence"/>
</dbReference>
<evidence type="ECO:0000313" key="1">
    <source>
        <dbReference type="EMBL" id="PDP59951.1"/>
    </source>
</evidence>
<gene>
    <name evidence="1" type="ORF">CLI71_07855</name>
</gene>